<name>A0A6A4LN40_9ERIC</name>
<dbReference type="GO" id="GO:0003676">
    <property type="term" value="F:nucleic acid binding"/>
    <property type="evidence" value="ECO:0007669"/>
    <property type="project" value="InterPro"/>
</dbReference>
<dbReference type="Proteomes" id="UP000428333">
    <property type="component" value="Linkage Group LG07"/>
</dbReference>
<sequence length="103" mass="12086">MATREGLVFATMLEVGELEVDGDSLKITRMIKQEEAVHQSTEAIIEDIRRLMRSFVNERVDERRVRERISELIDEMRLLVTFKKKKRKSELRIDSTAAKPDPR</sequence>
<dbReference type="Pfam" id="PF13456">
    <property type="entry name" value="RVT_3"/>
    <property type="match status" value="1"/>
</dbReference>
<feature type="non-terminal residue" evidence="2">
    <location>
        <position position="1"/>
    </location>
</feature>
<evidence type="ECO:0000313" key="2">
    <source>
        <dbReference type="EMBL" id="KAE9456027.1"/>
    </source>
</evidence>
<protein>
    <recommendedName>
        <fullName evidence="1">RNase H type-1 domain-containing protein</fullName>
    </recommendedName>
</protein>
<proteinExistence type="predicted"/>
<evidence type="ECO:0000259" key="1">
    <source>
        <dbReference type="Pfam" id="PF13456"/>
    </source>
</evidence>
<reference evidence="2 3" key="1">
    <citation type="journal article" date="2019" name="Genome Biol. Evol.">
        <title>The Rhododendron genome and chromosomal organization provide insight into shared whole-genome duplications across the heath family (Ericaceae).</title>
        <authorList>
            <person name="Soza V.L."/>
            <person name="Lindsley D."/>
            <person name="Waalkes A."/>
            <person name="Ramage E."/>
            <person name="Patwardhan R.P."/>
            <person name="Burton J.N."/>
            <person name="Adey A."/>
            <person name="Kumar A."/>
            <person name="Qiu R."/>
            <person name="Shendure J."/>
            <person name="Hall B."/>
        </authorList>
    </citation>
    <scope>NUCLEOTIDE SEQUENCE [LARGE SCALE GENOMIC DNA]</scope>
    <source>
        <strain evidence="2">RSF 1966-606</strain>
    </source>
</reference>
<dbReference type="EMBL" id="QEFC01001766">
    <property type="protein sequence ID" value="KAE9456027.1"/>
    <property type="molecule type" value="Genomic_DNA"/>
</dbReference>
<gene>
    <name evidence="2" type="ORF">C3L33_12074</name>
</gene>
<evidence type="ECO:0000313" key="3">
    <source>
        <dbReference type="Proteomes" id="UP000428333"/>
    </source>
</evidence>
<dbReference type="AlphaFoldDB" id="A0A6A4LN40"/>
<organism evidence="2 3">
    <name type="scientific">Rhododendron williamsianum</name>
    <dbReference type="NCBI Taxonomy" id="262921"/>
    <lineage>
        <taxon>Eukaryota</taxon>
        <taxon>Viridiplantae</taxon>
        <taxon>Streptophyta</taxon>
        <taxon>Embryophyta</taxon>
        <taxon>Tracheophyta</taxon>
        <taxon>Spermatophyta</taxon>
        <taxon>Magnoliopsida</taxon>
        <taxon>eudicotyledons</taxon>
        <taxon>Gunneridae</taxon>
        <taxon>Pentapetalae</taxon>
        <taxon>asterids</taxon>
        <taxon>Ericales</taxon>
        <taxon>Ericaceae</taxon>
        <taxon>Ericoideae</taxon>
        <taxon>Rhodoreae</taxon>
        <taxon>Rhododendron</taxon>
    </lineage>
</organism>
<feature type="domain" description="RNase H type-1" evidence="1">
    <location>
        <begin position="2"/>
        <end position="57"/>
    </location>
</feature>
<comment type="caution">
    <text evidence="2">The sequence shown here is derived from an EMBL/GenBank/DDBJ whole genome shotgun (WGS) entry which is preliminary data.</text>
</comment>
<dbReference type="InterPro" id="IPR002156">
    <property type="entry name" value="RNaseH_domain"/>
</dbReference>
<keyword evidence="3" id="KW-1185">Reference proteome</keyword>
<dbReference type="GO" id="GO:0004523">
    <property type="term" value="F:RNA-DNA hybrid ribonuclease activity"/>
    <property type="evidence" value="ECO:0007669"/>
    <property type="project" value="InterPro"/>
</dbReference>
<accession>A0A6A4LN40</accession>